<keyword evidence="2 7" id="KW-0812">Transmembrane</keyword>
<keyword evidence="3" id="KW-0677">Repeat</keyword>
<dbReference type="Pfam" id="PF26083">
    <property type="entry name" value="TM_Tm6sf2"/>
    <property type="match status" value="1"/>
</dbReference>
<feature type="transmembrane region" description="Helical" evidence="8">
    <location>
        <begin position="266"/>
        <end position="288"/>
    </location>
</feature>
<feature type="domain" description="EXPERA" evidence="9">
    <location>
        <begin position="216"/>
        <end position="350"/>
    </location>
</feature>
<dbReference type="RefSeq" id="XP_030629837.1">
    <property type="nucleotide sequence ID" value="XM_030773977.1"/>
</dbReference>
<dbReference type="InParanoid" id="A0A6J2VD59"/>
<evidence type="ECO:0000256" key="3">
    <source>
        <dbReference type="ARBA" id="ARBA00022737"/>
    </source>
</evidence>
<keyword evidence="10" id="KW-1185">Reference proteome</keyword>
<dbReference type="PANTHER" id="PTHR14568:SF9">
    <property type="entry name" value="TRANSMEMBRANE 6 SUPERFAMILY MEMBER 2"/>
    <property type="match status" value="1"/>
</dbReference>
<feature type="transmembrane region" description="Helical" evidence="8">
    <location>
        <begin position="32"/>
        <end position="50"/>
    </location>
</feature>
<evidence type="ECO:0000313" key="10">
    <source>
        <dbReference type="Proteomes" id="UP000504632"/>
    </source>
</evidence>
<sequence length="375" mass="42494">MDLPQEVHIFTVSLTAPFVLYGMNNISAFQEPLVVLALGGIALLTVLFLAHLSVRHIKTVDPLFYVFALFSFTCVVGLTNALEQDGYIAGFMGFYMRKGEPYLSTAYAIMMSYWDGVVHFILLLLMVHHMFRGKPFRNLALFWAGSMIANQLVFIPGIVIGKHGKNIYPAFWRNTPFLLLPIWAAAKLLHRPRELPIITADKIAAEQKKGLFSRPIDLLLTVGLLGTMAFTIFRGFVVLECPLDNCFTYIYQYEPYLKDNVGFPKVMMLVFLFYALPLLAAFVCGLYIPGCTWMLDWTMIFAGALAQAQWCHIGASLHSRTPFTYRVPRDVWRVVMTLNVLYMVLPLILALRCHTRAAFFLKAVPQGQANDKKKK</sequence>
<proteinExistence type="inferred from homology"/>
<feature type="transmembrane region" description="Helical" evidence="8">
    <location>
        <begin position="7"/>
        <end position="26"/>
    </location>
</feature>
<feature type="transmembrane region" description="Helical" evidence="8">
    <location>
        <begin position="102"/>
        <end position="127"/>
    </location>
</feature>
<gene>
    <name evidence="11" type="primary">tm6sf2a</name>
</gene>
<evidence type="ECO:0000256" key="7">
    <source>
        <dbReference type="PROSITE-ProRule" id="PRU01087"/>
    </source>
</evidence>
<protein>
    <submittedName>
        <fullName evidence="11">Transmembrane 6 superfamily member 2</fullName>
    </submittedName>
</protein>
<dbReference type="InterPro" id="IPR033118">
    <property type="entry name" value="EXPERA"/>
</dbReference>
<dbReference type="InterPro" id="IPR059044">
    <property type="entry name" value="TM_Tm6sf1/2"/>
</dbReference>
<evidence type="ECO:0000256" key="6">
    <source>
        <dbReference type="ARBA" id="ARBA00034760"/>
    </source>
</evidence>
<accession>A0A6J2VD59</accession>
<name>A0A6J2VD59_CHACN</name>
<evidence type="ECO:0000256" key="5">
    <source>
        <dbReference type="ARBA" id="ARBA00023136"/>
    </source>
</evidence>
<dbReference type="GeneID" id="115811675"/>
<comment type="similarity">
    <text evidence="6">Belongs to the TM6SF family.</text>
</comment>
<keyword evidence="4 7" id="KW-1133">Transmembrane helix</keyword>
<dbReference type="GO" id="GO:0019216">
    <property type="term" value="P:regulation of lipid metabolic process"/>
    <property type="evidence" value="ECO:0007669"/>
    <property type="project" value="TreeGrafter"/>
</dbReference>
<reference evidence="11" key="1">
    <citation type="submission" date="2025-08" db="UniProtKB">
        <authorList>
            <consortium name="RefSeq"/>
        </authorList>
    </citation>
    <scope>IDENTIFICATION</scope>
</reference>
<evidence type="ECO:0000256" key="2">
    <source>
        <dbReference type="ARBA" id="ARBA00022692"/>
    </source>
</evidence>
<dbReference type="GO" id="GO:0055088">
    <property type="term" value="P:lipid homeostasis"/>
    <property type="evidence" value="ECO:0007669"/>
    <property type="project" value="TreeGrafter"/>
</dbReference>
<dbReference type="AlphaFoldDB" id="A0A6J2VD59"/>
<dbReference type="GO" id="GO:0005789">
    <property type="term" value="C:endoplasmic reticulum membrane"/>
    <property type="evidence" value="ECO:0007669"/>
    <property type="project" value="TreeGrafter"/>
</dbReference>
<dbReference type="OrthoDB" id="8181520at2759"/>
<dbReference type="PANTHER" id="PTHR14568">
    <property type="entry name" value="TRANSMEMBRANE SUPERFAMILY 6 MEMBER 1/2"/>
    <property type="match status" value="1"/>
</dbReference>
<feature type="domain" description="EXPERA" evidence="9">
    <location>
        <begin position="60"/>
        <end position="185"/>
    </location>
</feature>
<evidence type="ECO:0000313" key="11">
    <source>
        <dbReference type="RefSeq" id="XP_030629837.1"/>
    </source>
</evidence>
<dbReference type="InterPro" id="IPR047195">
    <property type="entry name" value="TM6SF1-like"/>
</dbReference>
<feature type="transmembrane region" description="Helical" evidence="8">
    <location>
        <begin position="62"/>
        <end position="82"/>
    </location>
</feature>
<evidence type="ECO:0000256" key="1">
    <source>
        <dbReference type="ARBA" id="ARBA00004127"/>
    </source>
</evidence>
<evidence type="ECO:0000256" key="4">
    <source>
        <dbReference type="ARBA" id="ARBA00022989"/>
    </source>
</evidence>
<evidence type="ECO:0000256" key="8">
    <source>
        <dbReference type="SAM" id="Phobius"/>
    </source>
</evidence>
<dbReference type="GO" id="GO:0033116">
    <property type="term" value="C:endoplasmic reticulum-Golgi intermediate compartment membrane"/>
    <property type="evidence" value="ECO:0007669"/>
    <property type="project" value="TreeGrafter"/>
</dbReference>
<dbReference type="CDD" id="cd21106">
    <property type="entry name" value="TM6SF1-like"/>
    <property type="match status" value="1"/>
</dbReference>
<dbReference type="CTD" id="405880"/>
<dbReference type="Proteomes" id="UP000504632">
    <property type="component" value="Chromosome 5"/>
</dbReference>
<feature type="transmembrane region" description="Helical" evidence="8">
    <location>
        <begin position="331"/>
        <end position="351"/>
    </location>
</feature>
<dbReference type="PROSITE" id="PS51751">
    <property type="entry name" value="EXPERA"/>
    <property type="match status" value="2"/>
</dbReference>
<feature type="transmembrane region" description="Helical" evidence="8">
    <location>
        <begin position="218"/>
        <end position="239"/>
    </location>
</feature>
<evidence type="ECO:0000259" key="9">
    <source>
        <dbReference type="PROSITE" id="PS51751"/>
    </source>
</evidence>
<comment type="subcellular location">
    <subcellularLocation>
        <location evidence="1">Endomembrane system</location>
        <topology evidence="1">Multi-pass membrane protein</topology>
    </subcellularLocation>
</comment>
<feature type="transmembrane region" description="Helical" evidence="8">
    <location>
        <begin position="139"/>
        <end position="159"/>
    </location>
</feature>
<organism evidence="10 11">
    <name type="scientific">Chanos chanos</name>
    <name type="common">Milkfish</name>
    <name type="synonym">Mugil chanos</name>
    <dbReference type="NCBI Taxonomy" id="29144"/>
    <lineage>
        <taxon>Eukaryota</taxon>
        <taxon>Metazoa</taxon>
        <taxon>Chordata</taxon>
        <taxon>Craniata</taxon>
        <taxon>Vertebrata</taxon>
        <taxon>Euteleostomi</taxon>
        <taxon>Actinopterygii</taxon>
        <taxon>Neopterygii</taxon>
        <taxon>Teleostei</taxon>
        <taxon>Ostariophysi</taxon>
        <taxon>Gonorynchiformes</taxon>
        <taxon>Chanidae</taxon>
        <taxon>Chanos</taxon>
    </lineage>
</organism>
<keyword evidence="5 7" id="KW-0472">Membrane</keyword>